<evidence type="ECO:0008006" key="3">
    <source>
        <dbReference type="Google" id="ProtNLM"/>
    </source>
</evidence>
<dbReference type="EMBL" id="KN817532">
    <property type="protein sequence ID" value="KJA25385.1"/>
    <property type="molecule type" value="Genomic_DNA"/>
</dbReference>
<dbReference type="Proteomes" id="UP000054270">
    <property type="component" value="Unassembled WGS sequence"/>
</dbReference>
<evidence type="ECO:0000313" key="1">
    <source>
        <dbReference type="EMBL" id="KJA25385.1"/>
    </source>
</evidence>
<dbReference type="InterPro" id="IPR032675">
    <property type="entry name" value="LRR_dom_sf"/>
</dbReference>
<reference evidence="2" key="1">
    <citation type="submission" date="2014-04" db="EMBL/GenBank/DDBJ databases">
        <title>Evolutionary Origins and Diversification of the Mycorrhizal Mutualists.</title>
        <authorList>
            <consortium name="DOE Joint Genome Institute"/>
            <consortium name="Mycorrhizal Genomics Consortium"/>
            <person name="Kohler A."/>
            <person name="Kuo A."/>
            <person name="Nagy L.G."/>
            <person name="Floudas D."/>
            <person name="Copeland A."/>
            <person name="Barry K.W."/>
            <person name="Cichocki N."/>
            <person name="Veneault-Fourrey C."/>
            <person name="LaButti K."/>
            <person name="Lindquist E.A."/>
            <person name="Lipzen A."/>
            <person name="Lundell T."/>
            <person name="Morin E."/>
            <person name="Murat C."/>
            <person name="Riley R."/>
            <person name="Ohm R."/>
            <person name="Sun H."/>
            <person name="Tunlid A."/>
            <person name="Henrissat B."/>
            <person name="Grigoriev I.V."/>
            <person name="Hibbett D.S."/>
            <person name="Martin F."/>
        </authorList>
    </citation>
    <scope>NUCLEOTIDE SEQUENCE [LARGE SCALE GENOMIC DNA]</scope>
    <source>
        <strain evidence="2">FD-334 SS-4</strain>
    </source>
</reference>
<gene>
    <name evidence="1" type="ORF">HYPSUDRAFT_214078</name>
</gene>
<keyword evidence="2" id="KW-1185">Reference proteome</keyword>
<name>A0A0D2Q1H3_HYPSF</name>
<proteinExistence type="predicted"/>
<dbReference type="OrthoDB" id="3365698at2759"/>
<dbReference type="AlphaFoldDB" id="A0A0D2Q1H3"/>
<protein>
    <recommendedName>
        <fullName evidence="3">F-box domain-containing protein</fullName>
    </recommendedName>
</protein>
<sequence length="554" mass="62854">MDHATLSSKSVIEALLRSNRPPTDQERALIQESMAPTNAKLKIVQTQISDTVAHIQALKLQVEQAEIRLQRLREEEAGIWETSEDPRRVLSVLRTLPEDVVREIFIACVEDDMPTLSYDETPMPYVLTQISSGMRHIALTTPAIWASMNVEIRSLQFDSVELYEQAYSDLAQRASEWFERAGGLALTVFIQDADSSNARPEGSESDPSDILFDTLLSYSNRWKEVHFDSFGSEVVSPHMLRIAALTAVDIPLLQSVSLHLDCITPNPVLHNSVLLTIPTLQKVKLIADTLRLFTVNWPVLTSITLRRHSYDYYHSMSEIARILQQIKCLVFCDIAVGPTHSEEHYAGKIDLPFLKNLCVSEQKPPSGAPSILDLITAPTLEIFHVELMFLDLSLSNFLKRSPRIWKLCLQYFDADKSLMDTMGFLRHCPSLTVLCLWSFGGMDAVDANRFLRAFVEKSDASIICPRLQYFNVMGRIDFSVQTLRLFLESKQGNIATLNLLPWKRVAVDIRDIRNKDTEACQQILDLVSQKKAEGLDVDAFLEDEGFHKDRHIFF</sequence>
<evidence type="ECO:0000313" key="2">
    <source>
        <dbReference type="Proteomes" id="UP000054270"/>
    </source>
</evidence>
<dbReference type="Gene3D" id="3.80.10.10">
    <property type="entry name" value="Ribonuclease Inhibitor"/>
    <property type="match status" value="1"/>
</dbReference>
<organism evidence="1 2">
    <name type="scientific">Hypholoma sublateritium (strain FD-334 SS-4)</name>
    <dbReference type="NCBI Taxonomy" id="945553"/>
    <lineage>
        <taxon>Eukaryota</taxon>
        <taxon>Fungi</taxon>
        <taxon>Dikarya</taxon>
        <taxon>Basidiomycota</taxon>
        <taxon>Agaricomycotina</taxon>
        <taxon>Agaricomycetes</taxon>
        <taxon>Agaricomycetidae</taxon>
        <taxon>Agaricales</taxon>
        <taxon>Agaricineae</taxon>
        <taxon>Strophariaceae</taxon>
        <taxon>Hypholoma</taxon>
    </lineage>
</organism>
<accession>A0A0D2Q1H3</accession>
<dbReference type="STRING" id="945553.A0A0D2Q1H3"/>